<evidence type="ECO:0000256" key="1">
    <source>
        <dbReference type="ARBA" id="ARBA00004496"/>
    </source>
</evidence>
<organism evidence="5 6">
    <name type="scientific">Trichomonas vaginalis (strain ATCC PRA-98 / G3)</name>
    <dbReference type="NCBI Taxonomy" id="412133"/>
    <lineage>
        <taxon>Eukaryota</taxon>
        <taxon>Metamonada</taxon>
        <taxon>Parabasalia</taxon>
        <taxon>Trichomonadida</taxon>
        <taxon>Trichomonadidae</taxon>
        <taxon>Trichomonas</taxon>
    </lineage>
</organism>
<evidence type="ECO:0000313" key="6">
    <source>
        <dbReference type="Proteomes" id="UP000001542"/>
    </source>
</evidence>
<sequence length="296" mass="33332">MLKALKKATGIVKDVAATVGIPVTEKTIDADYTQAKEAFKTICLDTVQIIGCIIQMSNQMQVLSRSVTKIGADLGISFITASQNSKGEAKAIEMFGKQLESIVSNQFARLIDQNVVAPLSVYQKETDRLKDIQKQRKPLRKEYDQARSKLKWLQDHNGKVGEIEAQNQKTQEAYNKYSVLNNDFIQGVNRLVMQRAQYLETPFRNFVGIFSKFMCSVTNEMERVKTSFPPSTYNKYAQFTLANPYSQAQPQQAFYAPPPEPVAYPTIDEIPVPTPVEEVEEPQRAKPKKERVAALA</sequence>
<keyword evidence="3" id="KW-0175">Coiled coil</keyword>
<dbReference type="SMR" id="A2EFQ5"/>
<dbReference type="GO" id="GO:0015629">
    <property type="term" value="C:actin cytoskeleton"/>
    <property type="evidence" value="ECO:0000318"/>
    <property type="project" value="GO_Central"/>
</dbReference>
<protein>
    <recommendedName>
        <fullName evidence="7">BAR domain-containing protein</fullName>
    </recommendedName>
</protein>
<evidence type="ECO:0000256" key="4">
    <source>
        <dbReference type="SAM" id="MobiDB-lite"/>
    </source>
</evidence>
<dbReference type="GO" id="GO:0005737">
    <property type="term" value="C:cytoplasm"/>
    <property type="evidence" value="ECO:0007669"/>
    <property type="project" value="UniProtKB-SubCell"/>
</dbReference>
<reference evidence="5" key="2">
    <citation type="journal article" date="2007" name="Science">
        <title>Draft genome sequence of the sexually transmitted pathogen Trichomonas vaginalis.</title>
        <authorList>
            <person name="Carlton J.M."/>
            <person name="Hirt R.P."/>
            <person name="Silva J.C."/>
            <person name="Delcher A.L."/>
            <person name="Schatz M."/>
            <person name="Zhao Q."/>
            <person name="Wortman J.R."/>
            <person name="Bidwell S.L."/>
            <person name="Alsmark U.C.M."/>
            <person name="Besteiro S."/>
            <person name="Sicheritz-Ponten T."/>
            <person name="Noel C.J."/>
            <person name="Dacks J.B."/>
            <person name="Foster P.G."/>
            <person name="Simillion C."/>
            <person name="Van de Peer Y."/>
            <person name="Miranda-Saavedra D."/>
            <person name="Barton G.J."/>
            <person name="Westrop G.D."/>
            <person name="Mueller S."/>
            <person name="Dessi D."/>
            <person name="Fiori P.L."/>
            <person name="Ren Q."/>
            <person name="Paulsen I."/>
            <person name="Zhang H."/>
            <person name="Bastida-Corcuera F.D."/>
            <person name="Simoes-Barbosa A."/>
            <person name="Brown M.T."/>
            <person name="Hayes R.D."/>
            <person name="Mukherjee M."/>
            <person name="Okumura C.Y."/>
            <person name="Schneider R."/>
            <person name="Smith A.J."/>
            <person name="Vanacova S."/>
            <person name="Villalvazo M."/>
            <person name="Haas B.J."/>
            <person name="Pertea M."/>
            <person name="Feldblyum T.V."/>
            <person name="Utterback T.R."/>
            <person name="Shu C.L."/>
            <person name="Osoegawa K."/>
            <person name="de Jong P.J."/>
            <person name="Hrdy I."/>
            <person name="Horvathova L."/>
            <person name="Zubacova Z."/>
            <person name="Dolezal P."/>
            <person name="Malik S.B."/>
            <person name="Logsdon J.M. Jr."/>
            <person name="Henze K."/>
            <person name="Gupta A."/>
            <person name="Wang C.C."/>
            <person name="Dunne R.L."/>
            <person name="Upcroft J.A."/>
            <person name="Upcroft P."/>
            <person name="White O."/>
            <person name="Salzberg S.L."/>
            <person name="Tang P."/>
            <person name="Chiu C.-H."/>
            <person name="Lee Y.-S."/>
            <person name="Embley T.M."/>
            <person name="Coombs G.H."/>
            <person name="Mottram J.C."/>
            <person name="Tachezy J."/>
            <person name="Fraser-Liggett C.M."/>
            <person name="Johnson P.J."/>
        </authorList>
    </citation>
    <scope>NUCLEOTIDE SEQUENCE [LARGE SCALE GENOMIC DNA]</scope>
    <source>
        <strain evidence="5">G3</strain>
    </source>
</reference>
<dbReference type="InterPro" id="IPR027267">
    <property type="entry name" value="AH/BAR_dom_sf"/>
</dbReference>
<dbReference type="Gene3D" id="1.20.1270.60">
    <property type="entry name" value="Arfaptin homology (AH) domain/BAR domain"/>
    <property type="match status" value="1"/>
</dbReference>
<dbReference type="GO" id="GO:0051666">
    <property type="term" value="P:actin cortical patch localization"/>
    <property type="evidence" value="ECO:0007669"/>
    <property type="project" value="InterPro"/>
</dbReference>
<reference evidence="5" key="1">
    <citation type="submission" date="2006-10" db="EMBL/GenBank/DDBJ databases">
        <authorList>
            <person name="Amadeo P."/>
            <person name="Zhao Q."/>
            <person name="Wortman J."/>
            <person name="Fraser-Liggett C."/>
            <person name="Carlton J."/>
        </authorList>
    </citation>
    <scope>NUCLEOTIDE SEQUENCE</scope>
    <source>
        <strain evidence="5">G3</strain>
    </source>
</reference>
<dbReference type="PANTHER" id="PTHR47174:SF3">
    <property type="entry name" value="BRIDGING INTEGRATOR 3"/>
    <property type="match status" value="1"/>
</dbReference>
<evidence type="ECO:0000313" key="5">
    <source>
        <dbReference type="EMBL" id="EAY08550.1"/>
    </source>
</evidence>
<dbReference type="Proteomes" id="UP000001542">
    <property type="component" value="Unassembled WGS sequence"/>
</dbReference>
<dbReference type="InParanoid" id="A2EFQ5"/>
<accession>A2EFQ5</accession>
<proteinExistence type="predicted"/>
<dbReference type="InterPro" id="IPR046982">
    <property type="entry name" value="BIN3/RVS161-like"/>
</dbReference>
<dbReference type="AlphaFoldDB" id="A2EFQ5"/>
<keyword evidence="2" id="KW-0963">Cytoplasm</keyword>
<comment type="subcellular location">
    <subcellularLocation>
        <location evidence="1">Cytoplasm</location>
    </subcellularLocation>
</comment>
<feature type="coiled-coil region" evidence="3">
    <location>
        <begin position="129"/>
        <end position="173"/>
    </location>
</feature>
<dbReference type="VEuPathDB" id="TrichDB:TVAGG3_0062900"/>
<name>A2EFQ5_TRIV3</name>
<keyword evidence="6" id="KW-1185">Reference proteome</keyword>
<evidence type="ECO:0000256" key="2">
    <source>
        <dbReference type="ARBA" id="ARBA00022490"/>
    </source>
</evidence>
<dbReference type="VEuPathDB" id="TrichDB:TVAGG3_0062610"/>
<evidence type="ECO:0008006" key="7">
    <source>
        <dbReference type="Google" id="ProtNLM"/>
    </source>
</evidence>
<dbReference type="EMBL" id="DS113376">
    <property type="protein sequence ID" value="EAY08550.1"/>
    <property type="molecule type" value="Genomic_DNA"/>
</dbReference>
<dbReference type="VEuPathDB" id="TrichDB:TVAG_487770"/>
<dbReference type="CDD" id="cd07307">
    <property type="entry name" value="BAR"/>
    <property type="match status" value="1"/>
</dbReference>
<dbReference type="PANTHER" id="PTHR47174">
    <property type="entry name" value="BRIDGING INTEGRATOR 3"/>
    <property type="match status" value="1"/>
</dbReference>
<gene>
    <name evidence="5" type="ORF">TVAG_487770</name>
</gene>
<evidence type="ECO:0000256" key="3">
    <source>
        <dbReference type="SAM" id="Coils"/>
    </source>
</evidence>
<dbReference type="SUPFAM" id="SSF103657">
    <property type="entry name" value="BAR/IMD domain-like"/>
    <property type="match status" value="1"/>
</dbReference>
<dbReference type="KEGG" id="tva:4766451"/>
<feature type="region of interest" description="Disordered" evidence="4">
    <location>
        <begin position="276"/>
        <end position="296"/>
    </location>
</feature>
<dbReference type="GO" id="GO:0006897">
    <property type="term" value="P:endocytosis"/>
    <property type="evidence" value="ECO:0007669"/>
    <property type="project" value="InterPro"/>
</dbReference>
<dbReference type="RefSeq" id="XP_001320773.1">
    <property type="nucleotide sequence ID" value="XM_001320738.1"/>
</dbReference>